<dbReference type="PANTHER" id="PTHR14418">
    <property type="entry name" value="CONDENSIN COMPLEX SUBUNIT 3-RELATED"/>
    <property type="match status" value="1"/>
</dbReference>
<dbReference type="STRING" id="45354.A0A1L0G2J9"/>
<keyword evidence="6" id="KW-0226">DNA condensation</keyword>
<dbReference type="EMBL" id="LT635757">
    <property type="protein sequence ID" value="SGZ50861.1"/>
    <property type="molecule type" value="Genomic_DNA"/>
</dbReference>
<reference evidence="11 12" key="1">
    <citation type="submission" date="2016-10" db="EMBL/GenBank/DDBJ databases">
        <authorList>
            <person name="de Groot N.N."/>
        </authorList>
    </citation>
    <scope>NUCLEOTIDE SEQUENCE [LARGE SCALE GENOMIC DNA]</scope>
    <source>
        <strain evidence="11 12">CBS 141442</strain>
    </source>
</reference>
<evidence type="ECO:0000256" key="6">
    <source>
        <dbReference type="ARBA" id="ARBA00023067"/>
    </source>
</evidence>
<dbReference type="Proteomes" id="UP000182334">
    <property type="component" value="Chromosome II"/>
</dbReference>
<dbReference type="SUPFAM" id="SSF48371">
    <property type="entry name" value="ARM repeat"/>
    <property type="match status" value="1"/>
</dbReference>
<dbReference type="InterPro" id="IPR027165">
    <property type="entry name" value="CND3"/>
</dbReference>
<evidence type="ECO:0000256" key="7">
    <source>
        <dbReference type="ARBA" id="ARBA00023306"/>
    </source>
</evidence>
<comment type="similarity">
    <text evidence="2">Belongs to the CND3 (condensin subunit 3) family.</text>
</comment>
<feature type="domain" description="Nuclear condensin complex subunit 3 C-terminal" evidence="10">
    <location>
        <begin position="691"/>
        <end position="988"/>
    </location>
</feature>
<dbReference type="AlphaFoldDB" id="A0A1L0G2J9"/>
<dbReference type="InterPro" id="IPR011989">
    <property type="entry name" value="ARM-like"/>
</dbReference>
<evidence type="ECO:0000256" key="3">
    <source>
        <dbReference type="ARBA" id="ARBA00022454"/>
    </source>
</evidence>
<evidence type="ECO:0000256" key="1">
    <source>
        <dbReference type="ARBA" id="ARBA00004286"/>
    </source>
</evidence>
<keyword evidence="4" id="KW-0132">Cell division</keyword>
<feature type="compositionally biased region" description="Basic and acidic residues" evidence="9">
    <location>
        <begin position="1069"/>
        <end position="1089"/>
    </location>
</feature>
<evidence type="ECO:0000259" key="10">
    <source>
        <dbReference type="Pfam" id="PF12719"/>
    </source>
</evidence>
<dbReference type="GO" id="GO:0007076">
    <property type="term" value="P:mitotic chromosome condensation"/>
    <property type="evidence" value="ECO:0007669"/>
    <property type="project" value="InterPro"/>
</dbReference>
<keyword evidence="8" id="KW-0175">Coiled coil</keyword>
<dbReference type="InterPro" id="IPR025977">
    <property type="entry name" value="Cnd3_C"/>
</dbReference>
<organism evidence="11 12">
    <name type="scientific">Sungouiella intermedia</name>
    <dbReference type="NCBI Taxonomy" id="45354"/>
    <lineage>
        <taxon>Eukaryota</taxon>
        <taxon>Fungi</taxon>
        <taxon>Dikarya</taxon>
        <taxon>Ascomycota</taxon>
        <taxon>Saccharomycotina</taxon>
        <taxon>Pichiomycetes</taxon>
        <taxon>Metschnikowiaceae</taxon>
        <taxon>Sungouiella</taxon>
    </lineage>
</organism>
<evidence type="ECO:0000256" key="2">
    <source>
        <dbReference type="ARBA" id="ARBA00006533"/>
    </source>
</evidence>
<evidence type="ECO:0000313" key="12">
    <source>
        <dbReference type="Proteomes" id="UP000182334"/>
    </source>
</evidence>
<dbReference type="Pfam" id="PF12719">
    <property type="entry name" value="Cnd3"/>
    <property type="match status" value="1"/>
</dbReference>
<feature type="coiled-coil region" evidence="8">
    <location>
        <begin position="416"/>
        <end position="539"/>
    </location>
</feature>
<proteinExistence type="inferred from homology"/>
<name>A0A1L0G2J9_9ASCO</name>
<feature type="region of interest" description="Disordered" evidence="9">
    <location>
        <begin position="1064"/>
        <end position="1093"/>
    </location>
</feature>
<dbReference type="Gene3D" id="1.10.287.1490">
    <property type="match status" value="1"/>
</dbReference>
<dbReference type="GO" id="GO:0000793">
    <property type="term" value="C:condensed chromosome"/>
    <property type="evidence" value="ECO:0007669"/>
    <property type="project" value="TreeGrafter"/>
</dbReference>
<evidence type="ECO:0000256" key="9">
    <source>
        <dbReference type="SAM" id="MobiDB-lite"/>
    </source>
</evidence>
<dbReference type="Gene3D" id="1.25.10.10">
    <property type="entry name" value="Leucine-rich Repeat Variant"/>
    <property type="match status" value="1"/>
</dbReference>
<dbReference type="GO" id="GO:0051301">
    <property type="term" value="P:cell division"/>
    <property type="evidence" value="ECO:0007669"/>
    <property type="project" value="UniProtKB-KW"/>
</dbReference>
<keyword evidence="3" id="KW-0158">Chromosome</keyword>
<evidence type="ECO:0000313" key="11">
    <source>
        <dbReference type="EMBL" id="SGZ50861.1"/>
    </source>
</evidence>
<comment type="subcellular location">
    <subcellularLocation>
        <location evidence="1">Chromosome</location>
    </subcellularLocation>
</comment>
<evidence type="ECO:0000256" key="8">
    <source>
        <dbReference type="SAM" id="Coils"/>
    </source>
</evidence>
<gene>
    <name evidence="11" type="ORF">SAMEA4029010_CIC11G00000001886</name>
</gene>
<dbReference type="PANTHER" id="PTHR14418:SF5">
    <property type="entry name" value="CONDENSIN COMPLEX SUBUNIT 3"/>
    <property type="match status" value="1"/>
</dbReference>
<evidence type="ECO:0000256" key="4">
    <source>
        <dbReference type="ARBA" id="ARBA00022618"/>
    </source>
</evidence>
<accession>A0A1L0G2J9</accession>
<keyword evidence="12" id="KW-1185">Reference proteome</keyword>
<keyword evidence="5" id="KW-0498">Mitosis</keyword>
<evidence type="ECO:0000256" key="5">
    <source>
        <dbReference type="ARBA" id="ARBA00022776"/>
    </source>
</evidence>
<dbReference type="InterPro" id="IPR016024">
    <property type="entry name" value="ARM-type_fold"/>
</dbReference>
<dbReference type="OrthoDB" id="27187at2759"/>
<dbReference type="GO" id="GO:0000796">
    <property type="term" value="C:condensin complex"/>
    <property type="evidence" value="ECO:0007669"/>
    <property type="project" value="InterPro"/>
</dbReference>
<sequence>MNTSAKPTLVSIRSIESISQISDAMAHVFQDAQMTLSGHRKLVVLLRSIQVRAISIGYEEMFNFQFIKLISKILKLRKGVPAADRIAKFCSVVVATILKEEADKPTPRPNGDVSDEGELLESVSSEFVDNLIRHLLRGIESKFKEVRYRVVQLLAYLVNYITEIDEQLFKALRYSLNRRLYDREPIVRIQAVVAISRFQYFQENDEDVNSATKSLLVSLRHDDSPEVRRAALLNLVKTKETLPDILERARDTNAINRRLVYSRILREITSFSDVSVDVRDQLLSWGLNDRDSSVKAAAENMFSKTWLALANEDILELIENLRVIDSEVAESAMTVLYELKRDKLDGVEISAQTWKELTVERAFFIRTYFEFCNQHKLYDNIEKNIPELTRMALMLQQYLKLRSSMLSSNKELVEKHMSHERKLDKFTQLLKNTNAELLEFTRKVTKETAYIQQLSVHVNEFKEKIQTKKNQMTKFNDRMKKAPSDTLKHEIEELRMEIKTLETESQESQSALGQYEITLEQHKERLKELSKIVHHQSSERDAYIEASGDFEAEYGPFGEQLQELEFIIEQLLLIIKGSDFADVAGTRRLMPIITNALTHDILTDKLISISVRILRRISVDESYFSSLCTEIITDIRDSASDENDETFVSAVSIFEGNEDEADDDDEVGERDILEKRRKLAPALPADELLIQCLMVLQHYLENVEDTQSNIHQLDSMIDTLIRPAISNNLNPTIRLLGYTNLGLFSLIDKGLGTSNLKFFGMSASKSPDEQLKVLSTKILFDVLSTHGVGILSDEGDDSVDSLSLARLFYSLLKSYEMPALQAVVAEGLCKLFLADLLVDFGRGELRDSEDETSQEMQLLDVLMLSYFHPLNADNHELKQTLAFCIPVYAFSHASHQGKISSVSGDCFYRIFRSDSDLARYDNLSGPATVIQQLIYWGDPNNLVNVTEDEIRKSTSHFWQAMKFLQVIEQESPKAVKKVVIQNLSKLSITEELGSELLSGLKSAIDDTRRLISDNQQNEEFIFDAATEKAMDKFQVFVGELVKKALETEAAIRARTPVRSRSNSVSVKVEATEDVRADGSNEKEMDKREAEDDNGEMELKIKESNLAEILPSQPVVANRDADDADFADVPHVNSANIDNTDTIETNDATLNIHSQAIPAKPVVPDLDEIDQFLDAEDQVEYDISME</sequence>
<protein>
    <submittedName>
        <fullName evidence="11">CIC11C00000001886</fullName>
    </submittedName>
</protein>
<keyword evidence="7" id="KW-0131">Cell cycle</keyword>